<proteinExistence type="inferred from homology"/>
<dbReference type="SUPFAM" id="SSF51316">
    <property type="entry name" value="Mss4-like"/>
    <property type="match status" value="1"/>
</dbReference>
<dbReference type="PANTHER" id="PTHR33337:SF33">
    <property type="entry name" value="CENP-V_GFA DOMAIN-CONTAINING PROTEIN"/>
    <property type="match status" value="1"/>
</dbReference>
<evidence type="ECO:0000256" key="4">
    <source>
        <dbReference type="ARBA" id="ARBA00023239"/>
    </source>
</evidence>
<dbReference type="Pfam" id="PF04828">
    <property type="entry name" value="GFA"/>
    <property type="match status" value="1"/>
</dbReference>
<evidence type="ECO:0000256" key="2">
    <source>
        <dbReference type="ARBA" id="ARBA00022723"/>
    </source>
</evidence>
<feature type="domain" description="CENP-V/GFA" evidence="5">
    <location>
        <begin position="3"/>
        <end position="120"/>
    </location>
</feature>
<dbReference type="RefSeq" id="WP_078743168.1">
    <property type="nucleotide sequence ID" value="NZ_MSDF01000058.1"/>
</dbReference>
<dbReference type="PANTHER" id="PTHR33337">
    <property type="entry name" value="GFA DOMAIN-CONTAINING PROTEIN"/>
    <property type="match status" value="1"/>
</dbReference>
<dbReference type="PROSITE" id="PS51891">
    <property type="entry name" value="CENP_V_GFA"/>
    <property type="match status" value="1"/>
</dbReference>
<dbReference type="GO" id="GO:0016846">
    <property type="term" value="F:carbon-sulfur lyase activity"/>
    <property type="evidence" value="ECO:0007669"/>
    <property type="project" value="InterPro"/>
</dbReference>
<dbReference type="InterPro" id="IPR011057">
    <property type="entry name" value="Mss4-like_sf"/>
</dbReference>
<keyword evidence="4" id="KW-0456">Lyase</keyword>
<dbReference type="Gene3D" id="3.90.1590.10">
    <property type="entry name" value="glutathione-dependent formaldehyde- activating enzyme (gfa)"/>
    <property type="match status" value="1"/>
</dbReference>
<comment type="caution">
    <text evidence="6">The sequence shown here is derived from an EMBL/GenBank/DDBJ whole genome shotgun (WGS) entry which is preliminary data.</text>
</comment>
<evidence type="ECO:0000256" key="1">
    <source>
        <dbReference type="ARBA" id="ARBA00005495"/>
    </source>
</evidence>
<comment type="similarity">
    <text evidence="1">Belongs to the Gfa family.</text>
</comment>
<keyword evidence="3" id="KW-0862">Zinc</keyword>
<evidence type="ECO:0000259" key="5">
    <source>
        <dbReference type="PROSITE" id="PS51891"/>
    </source>
</evidence>
<name>A0A1T2XXU9_PSEFL</name>
<gene>
    <name evidence="6" type="ORF">BFW87_29050</name>
</gene>
<dbReference type="Proteomes" id="UP000190965">
    <property type="component" value="Unassembled WGS sequence"/>
</dbReference>
<accession>A0A1T2XXU9</accession>
<organism evidence="6 7">
    <name type="scientific">Pseudomonas fluorescens</name>
    <dbReference type="NCBI Taxonomy" id="294"/>
    <lineage>
        <taxon>Bacteria</taxon>
        <taxon>Pseudomonadati</taxon>
        <taxon>Pseudomonadota</taxon>
        <taxon>Gammaproteobacteria</taxon>
        <taxon>Pseudomonadales</taxon>
        <taxon>Pseudomonadaceae</taxon>
        <taxon>Pseudomonas</taxon>
    </lineage>
</organism>
<protein>
    <submittedName>
        <fullName evidence="6">Aldehyde-activating protein</fullName>
    </submittedName>
</protein>
<dbReference type="GO" id="GO:0046872">
    <property type="term" value="F:metal ion binding"/>
    <property type="evidence" value="ECO:0007669"/>
    <property type="project" value="UniProtKB-KW"/>
</dbReference>
<sequence>MIFTGQCRCAAVTYQLHLDALPAIYACHCNHCQTWSGSAFALHALLPADALQLAGPITHYAYEADGQRSEHQVCAVCHTRISNTTTAAPGLRVLRVGTLDNSSALQPVAHIWVSRKQPWLAFPDSVPTWPQSPTPEAFAKALTPPAP</sequence>
<evidence type="ECO:0000313" key="7">
    <source>
        <dbReference type="Proteomes" id="UP000190965"/>
    </source>
</evidence>
<reference evidence="6 7" key="1">
    <citation type="submission" date="2016-12" db="EMBL/GenBank/DDBJ databases">
        <title>Draft genome sequences of seven strains of Pseudomonas fluorescens that produce 4-formylaminooxyvinylglycine.</title>
        <authorList>
            <person name="Okrent R.A."/>
            <person name="Manning V.A."/>
            <person name="Trippe K.M."/>
        </authorList>
    </citation>
    <scope>NUCLEOTIDE SEQUENCE [LARGE SCALE GENOMIC DNA]</scope>
    <source>
        <strain evidence="6 7">P5A</strain>
    </source>
</reference>
<dbReference type="OrthoDB" id="7765631at2"/>
<dbReference type="AlphaFoldDB" id="A0A1T2XXU9"/>
<dbReference type="EMBL" id="MSDF01000058">
    <property type="protein sequence ID" value="OPA84553.1"/>
    <property type="molecule type" value="Genomic_DNA"/>
</dbReference>
<evidence type="ECO:0000313" key="6">
    <source>
        <dbReference type="EMBL" id="OPA84553.1"/>
    </source>
</evidence>
<dbReference type="InterPro" id="IPR006913">
    <property type="entry name" value="CENP-V/GFA"/>
</dbReference>
<evidence type="ECO:0000256" key="3">
    <source>
        <dbReference type="ARBA" id="ARBA00022833"/>
    </source>
</evidence>
<keyword evidence="2" id="KW-0479">Metal-binding</keyword>